<name>A0ABP8GLB2_9BURK</name>
<dbReference type="InterPro" id="IPR009872">
    <property type="entry name" value="DUF1427"/>
</dbReference>
<dbReference type="RefSeq" id="WP_345246934.1">
    <property type="nucleotide sequence ID" value="NZ_BAABFO010000003.1"/>
</dbReference>
<keyword evidence="1" id="KW-1133">Transmembrane helix</keyword>
<dbReference type="InterPro" id="IPR020017">
    <property type="entry name" value="XapX_domain"/>
</dbReference>
<evidence type="ECO:0000313" key="2">
    <source>
        <dbReference type="EMBL" id="GAA4326318.1"/>
    </source>
</evidence>
<reference evidence="3" key="1">
    <citation type="journal article" date="2019" name="Int. J. Syst. Evol. Microbiol.">
        <title>The Global Catalogue of Microorganisms (GCM) 10K type strain sequencing project: providing services to taxonomists for standard genome sequencing and annotation.</title>
        <authorList>
            <consortium name="The Broad Institute Genomics Platform"/>
            <consortium name="The Broad Institute Genome Sequencing Center for Infectious Disease"/>
            <person name="Wu L."/>
            <person name="Ma J."/>
        </authorList>
    </citation>
    <scope>NUCLEOTIDE SEQUENCE [LARGE SCALE GENOMIC DNA]</scope>
    <source>
        <strain evidence="3">JCM 17666</strain>
    </source>
</reference>
<evidence type="ECO:0000313" key="3">
    <source>
        <dbReference type="Proteomes" id="UP001501671"/>
    </source>
</evidence>
<sequence>MKLYLLSLGAGILVGVIYSLLNVRSPAPPLVALVGLLGILVGEQVIPVGRQLLAGSAFSTACTRTQAVSHVFGQLPGRQLAKQAQAAKEEQS</sequence>
<proteinExistence type="predicted"/>
<comment type="caution">
    <text evidence="2">The sequence shown here is derived from an EMBL/GenBank/DDBJ whole genome shotgun (WGS) entry which is preliminary data.</text>
</comment>
<keyword evidence="3" id="KW-1185">Reference proteome</keyword>
<evidence type="ECO:0000256" key="1">
    <source>
        <dbReference type="SAM" id="Phobius"/>
    </source>
</evidence>
<dbReference type="Proteomes" id="UP001501671">
    <property type="component" value="Unassembled WGS sequence"/>
</dbReference>
<dbReference type="Pfam" id="PF07235">
    <property type="entry name" value="DUF1427"/>
    <property type="match status" value="1"/>
</dbReference>
<organism evidence="2 3">
    <name type="scientific">Pigmentiphaga soli</name>
    <dbReference type="NCBI Taxonomy" id="1007095"/>
    <lineage>
        <taxon>Bacteria</taxon>
        <taxon>Pseudomonadati</taxon>
        <taxon>Pseudomonadota</taxon>
        <taxon>Betaproteobacteria</taxon>
        <taxon>Burkholderiales</taxon>
        <taxon>Alcaligenaceae</taxon>
        <taxon>Pigmentiphaga</taxon>
    </lineage>
</organism>
<keyword evidence="1" id="KW-0812">Transmembrane</keyword>
<gene>
    <name evidence="2" type="ORF">GCM10023144_09660</name>
</gene>
<dbReference type="EMBL" id="BAABFO010000003">
    <property type="protein sequence ID" value="GAA4326318.1"/>
    <property type="molecule type" value="Genomic_DNA"/>
</dbReference>
<keyword evidence="1" id="KW-0472">Membrane</keyword>
<feature type="transmembrane region" description="Helical" evidence="1">
    <location>
        <begin position="29"/>
        <end position="46"/>
    </location>
</feature>
<dbReference type="NCBIfam" id="TIGR03510">
    <property type="entry name" value="XapX"/>
    <property type="match status" value="1"/>
</dbReference>
<protein>
    <submittedName>
        <fullName evidence="2">DUF1427 family protein</fullName>
    </submittedName>
</protein>
<accession>A0ABP8GLB2</accession>